<feature type="compositionally biased region" description="Polar residues" evidence="1">
    <location>
        <begin position="26"/>
        <end position="35"/>
    </location>
</feature>
<evidence type="ECO:0000313" key="2">
    <source>
        <dbReference type="EMBL" id="RRT85333.1"/>
    </source>
</evidence>
<evidence type="ECO:0000313" key="3">
    <source>
        <dbReference type="Proteomes" id="UP000287651"/>
    </source>
</evidence>
<comment type="caution">
    <text evidence="2">The sequence shown here is derived from an EMBL/GenBank/DDBJ whole genome shotgun (WGS) entry which is preliminary data.</text>
</comment>
<name>A0A427BA63_ENSVE</name>
<organism evidence="2 3">
    <name type="scientific">Ensete ventricosum</name>
    <name type="common">Abyssinian banana</name>
    <name type="synonym">Musa ensete</name>
    <dbReference type="NCBI Taxonomy" id="4639"/>
    <lineage>
        <taxon>Eukaryota</taxon>
        <taxon>Viridiplantae</taxon>
        <taxon>Streptophyta</taxon>
        <taxon>Embryophyta</taxon>
        <taxon>Tracheophyta</taxon>
        <taxon>Spermatophyta</taxon>
        <taxon>Magnoliopsida</taxon>
        <taxon>Liliopsida</taxon>
        <taxon>Zingiberales</taxon>
        <taxon>Musaceae</taxon>
        <taxon>Ensete</taxon>
    </lineage>
</organism>
<feature type="region of interest" description="Disordered" evidence="1">
    <location>
        <begin position="23"/>
        <end position="70"/>
    </location>
</feature>
<accession>A0A427BA63</accession>
<dbReference type="AlphaFoldDB" id="A0A427BA63"/>
<feature type="non-terminal residue" evidence="2">
    <location>
        <position position="103"/>
    </location>
</feature>
<evidence type="ECO:0000256" key="1">
    <source>
        <dbReference type="SAM" id="MobiDB-lite"/>
    </source>
</evidence>
<proteinExistence type="predicted"/>
<sequence length="103" mass="11363">MVRHRGESSKMGQAGPLLQAVAGRLQVQTRSQTTGAAYEERDSEQDEREVGYSTRGEEAPYGVPTGKKGHRERLTMGETRLDVLKASVEELYQGRGRLLGVES</sequence>
<protein>
    <submittedName>
        <fullName evidence="2">Uncharacterized protein</fullName>
    </submittedName>
</protein>
<dbReference type="EMBL" id="AMZH03000134">
    <property type="protein sequence ID" value="RRT85333.1"/>
    <property type="molecule type" value="Genomic_DNA"/>
</dbReference>
<reference evidence="2 3" key="1">
    <citation type="journal article" date="2014" name="Agronomy (Basel)">
        <title>A Draft Genome Sequence for Ensete ventricosum, the Drought-Tolerant Tree Against Hunger.</title>
        <authorList>
            <person name="Harrison J."/>
            <person name="Moore K.A."/>
            <person name="Paszkiewicz K."/>
            <person name="Jones T."/>
            <person name="Grant M."/>
            <person name="Ambacheew D."/>
            <person name="Muzemil S."/>
            <person name="Studholme D.J."/>
        </authorList>
    </citation>
    <scope>NUCLEOTIDE SEQUENCE [LARGE SCALE GENOMIC DNA]</scope>
</reference>
<dbReference type="Proteomes" id="UP000287651">
    <property type="component" value="Unassembled WGS sequence"/>
</dbReference>
<gene>
    <name evidence="2" type="ORF">B296_00002929</name>
</gene>